<dbReference type="EMBL" id="JAUJEA010000004">
    <property type="protein sequence ID" value="MDN5202111.1"/>
    <property type="molecule type" value="Genomic_DNA"/>
</dbReference>
<dbReference type="CDD" id="cd01392">
    <property type="entry name" value="HTH_LacI"/>
    <property type="match status" value="1"/>
</dbReference>
<protein>
    <submittedName>
        <fullName evidence="5">LacI family DNA-binding transcriptional regulator</fullName>
    </submittedName>
</protein>
<evidence type="ECO:0000256" key="2">
    <source>
        <dbReference type="ARBA" id="ARBA00023125"/>
    </source>
</evidence>
<dbReference type="RefSeq" id="WP_346752137.1">
    <property type="nucleotide sequence ID" value="NZ_JAUJEA010000004.1"/>
</dbReference>
<dbReference type="InterPro" id="IPR010982">
    <property type="entry name" value="Lambda_DNA-bd_dom_sf"/>
</dbReference>
<dbReference type="CDD" id="cd06267">
    <property type="entry name" value="PBP1_LacI_sugar_binding-like"/>
    <property type="match status" value="1"/>
</dbReference>
<keyword evidence="2 5" id="KW-0238">DNA-binding</keyword>
<dbReference type="SMART" id="SM00354">
    <property type="entry name" value="HTH_LACI"/>
    <property type="match status" value="1"/>
</dbReference>
<dbReference type="Gene3D" id="3.40.50.2300">
    <property type="match status" value="2"/>
</dbReference>
<dbReference type="InterPro" id="IPR000843">
    <property type="entry name" value="HTH_LacI"/>
</dbReference>
<reference evidence="5" key="1">
    <citation type="submission" date="2023-06" db="EMBL/GenBank/DDBJ databases">
        <title>Genomic of Parafulvivirga corallium.</title>
        <authorList>
            <person name="Wang G."/>
        </authorList>
    </citation>
    <scope>NUCLEOTIDE SEQUENCE</scope>
    <source>
        <strain evidence="5">BMA10</strain>
    </source>
</reference>
<evidence type="ECO:0000256" key="1">
    <source>
        <dbReference type="ARBA" id="ARBA00023015"/>
    </source>
</evidence>
<proteinExistence type="predicted"/>
<dbReference type="GO" id="GO:0003677">
    <property type="term" value="F:DNA binding"/>
    <property type="evidence" value="ECO:0007669"/>
    <property type="project" value="UniProtKB-KW"/>
</dbReference>
<accession>A0ABT8KN15</accession>
<dbReference type="PANTHER" id="PTHR30146:SF109">
    <property type="entry name" value="HTH-TYPE TRANSCRIPTIONAL REGULATOR GALS"/>
    <property type="match status" value="1"/>
</dbReference>
<dbReference type="PROSITE" id="PS50932">
    <property type="entry name" value="HTH_LACI_2"/>
    <property type="match status" value="1"/>
</dbReference>
<gene>
    <name evidence="5" type="ORF">QQ008_12075</name>
</gene>
<evidence type="ECO:0000313" key="5">
    <source>
        <dbReference type="EMBL" id="MDN5202111.1"/>
    </source>
</evidence>
<dbReference type="InterPro" id="IPR046335">
    <property type="entry name" value="LacI/GalR-like_sensor"/>
</dbReference>
<organism evidence="5 6">
    <name type="scientific">Splendidivirga corallicola</name>
    <dbReference type="NCBI Taxonomy" id="3051826"/>
    <lineage>
        <taxon>Bacteria</taxon>
        <taxon>Pseudomonadati</taxon>
        <taxon>Bacteroidota</taxon>
        <taxon>Cytophagia</taxon>
        <taxon>Cytophagales</taxon>
        <taxon>Splendidivirgaceae</taxon>
        <taxon>Splendidivirga</taxon>
    </lineage>
</organism>
<evidence type="ECO:0000256" key="3">
    <source>
        <dbReference type="ARBA" id="ARBA00023163"/>
    </source>
</evidence>
<evidence type="ECO:0000259" key="4">
    <source>
        <dbReference type="PROSITE" id="PS50932"/>
    </source>
</evidence>
<name>A0ABT8KN15_9BACT</name>
<sequence length="342" mass="37759">MANKKTTITEIARALAITPSAVSKALNNHPRISDTTKEAVAAMAKKMNYQPNHLASALRKGKSNLLGVVIPMANISFFSSVVKGVEDVVNAEGYNVIISQSHDSFEKECTNIEALLKTQVDGIIASIGNETTDLQHYENVKEKGVPLIFFDRVDESLGVDTIIIDDYLGAFRAAEHLIDQGCKRIAHIGGHKHVPLYHNRIKGYLEALRTHHLPIEEELIWESGLEIKDGREITEKLLALSNPPDAIFASSDYSALGAQQLLLEQGINIPDEIAIIGFSNEPFTSYVTPSLSTVNQHSEQMGQRAAKIFLERMASKNKTDFMQNQTVLTPELIIRDSSRRGT</sequence>
<keyword evidence="1" id="KW-0805">Transcription regulation</keyword>
<dbReference type="Pfam" id="PF00356">
    <property type="entry name" value="LacI"/>
    <property type="match status" value="1"/>
</dbReference>
<dbReference type="Gene3D" id="1.10.260.40">
    <property type="entry name" value="lambda repressor-like DNA-binding domains"/>
    <property type="match status" value="1"/>
</dbReference>
<comment type="caution">
    <text evidence="5">The sequence shown here is derived from an EMBL/GenBank/DDBJ whole genome shotgun (WGS) entry which is preliminary data.</text>
</comment>
<dbReference type="SUPFAM" id="SSF47413">
    <property type="entry name" value="lambda repressor-like DNA-binding domains"/>
    <property type="match status" value="1"/>
</dbReference>
<keyword evidence="3" id="KW-0804">Transcription</keyword>
<dbReference type="Pfam" id="PF13377">
    <property type="entry name" value="Peripla_BP_3"/>
    <property type="match status" value="1"/>
</dbReference>
<dbReference type="InterPro" id="IPR028082">
    <property type="entry name" value="Peripla_BP_I"/>
</dbReference>
<dbReference type="SUPFAM" id="SSF53822">
    <property type="entry name" value="Periplasmic binding protein-like I"/>
    <property type="match status" value="1"/>
</dbReference>
<dbReference type="Proteomes" id="UP001172082">
    <property type="component" value="Unassembled WGS sequence"/>
</dbReference>
<keyword evidence="6" id="KW-1185">Reference proteome</keyword>
<evidence type="ECO:0000313" key="6">
    <source>
        <dbReference type="Proteomes" id="UP001172082"/>
    </source>
</evidence>
<dbReference type="PANTHER" id="PTHR30146">
    <property type="entry name" value="LACI-RELATED TRANSCRIPTIONAL REPRESSOR"/>
    <property type="match status" value="1"/>
</dbReference>
<feature type="domain" description="HTH lacI-type" evidence="4">
    <location>
        <begin position="6"/>
        <end position="60"/>
    </location>
</feature>